<keyword evidence="9" id="KW-0378">Hydrolase</keyword>
<dbReference type="EMBL" id="FMJB01000046">
    <property type="protein sequence ID" value="SCM67421.1"/>
    <property type="molecule type" value="Genomic_DNA"/>
</dbReference>
<dbReference type="SUPFAM" id="SSF117916">
    <property type="entry name" value="Fe-S cluster assembly (FSCA) domain-like"/>
    <property type="match status" value="1"/>
</dbReference>
<dbReference type="Pfam" id="PF10609">
    <property type="entry name" value="ParA"/>
    <property type="match status" value="1"/>
</dbReference>
<keyword evidence="5 9" id="KW-0067">ATP-binding</keyword>
<dbReference type="InterPro" id="IPR002744">
    <property type="entry name" value="MIP18-like"/>
</dbReference>
<feature type="region of interest" description="Disordered" evidence="10">
    <location>
        <begin position="79"/>
        <end position="100"/>
    </location>
</feature>
<comment type="subunit">
    <text evidence="9">Homodimer.</text>
</comment>
<comment type="similarity">
    <text evidence="1">In the N-terminal section; belongs to the MIP18 family.</text>
</comment>
<dbReference type="GO" id="GO:0051539">
    <property type="term" value="F:4 iron, 4 sulfur cluster binding"/>
    <property type="evidence" value="ECO:0007669"/>
    <property type="project" value="TreeGrafter"/>
</dbReference>
<dbReference type="AlphaFoldDB" id="A0A1M4MXX4"/>
<comment type="function">
    <text evidence="9">Binds and transfers iron-sulfur (Fe-S) clusters to target apoproteins. Can hydrolyze ATP.</text>
</comment>
<dbReference type="InterPro" id="IPR000808">
    <property type="entry name" value="Mrp-like_CS"/>
</dbReference>
<dbReference type="FunFam" id="3.40.50.300:FF:000418">
    <property type="entry name" value="Iron-sulfur cluster carrier protein"/>
    <property type="match status" value="1"/>
</dbReference>
<dbReference type="Proteomes" id="UP000184085">
    <property type="component" value="Unassembled WGS sequence"/>
</dbReference>
<evidence type="ECO:0000256" key="8">
    <source>
        <dbReference type="ARBA" id="ARBA00024036"/>
    </source>
</evidence>
<protein>
    <recommendedName>
        <fullName evidence="9">Iron-sulfur cluster carrier protein</fullName>
    </recommendedName>
</protein>
<evidence type="ECO:0000256" key="7">
    <source>
        <dbReference type="ARBA" id="ARBA00023014"/>
    </source>
</evidence>
<dbReference type="SUPFAM" id="SSF52540">
    <property type="entry name" value="P-loop containing nucleoside triphosphate hydrolases"/>
    <property type="match status" value="1"/>
</dbReference>
<dbReference type="PANTHER" id="PTHR42961:SF2">
    <property type="entry name" value="IRON-SULFUR PROTEIN NUBPL"/>
    <property type="match status" value="1"/>
</dbReference>
<dbReference type="GO" id="GO:0016887">
    <property type="term" value="F:ATP hydrolysis activity"/>
    <property type="evidence" value="ECO:0007669"/>
    <property type="project" value="UniProtKB-UniRule"/>
</dbReference>
<organism evidence="12 13">
    <name type="scientific">Donghicola eburneus</name>
    <dbReference type="NCBI Taxonomy" id="393278"/>
    <lineage>
        <taxon>Bacteria</taxon>
        <taxon>Pseudomonadati</taxon>
        <taxon>Pseudomonadota</taxon>
        <taxon>Alphaproteobacteria</taxon>
        <taxon>Rhodobacterales</taxon>
        <taxon>Roseobacteraceae</taxon>
        <taxon>Donghicola</taxon>
    </lineage>
</organism>
<dbReference type="GO" id="GO:0140663">
    <property type="term" value="F:ATP-dependent FeS chaperone activity"/>
    <property type="evidence" value="ECO:0007669"/>
    <property type="project" value="InterPro"/>
</dbReference>
<dbReference type="InterPro" id="IPR034904">
    <property type="entry name" value="FSCA_dom_sf"/>
</dbReference>
<dbReference type="PANTHER" id="PTHR42961">
    <property type="entry name" value="IRON-SULFUR PROTEIN NUBPL"/>
    <property type="match status" value="1"/>
</dbReference>
<evidence type="ECO:0000256" key="10">
    <source>
        <dbReference type="SAM" id="MobiDB-lite"/>
    </source>
</evidence>
<evidence type="ECO:0000313" key="13">
    <source>
        <dbReference type="Proteomes" id="UP000184085"/>
    </source>
</evidence>
<proteinExistence type="inferred from homology"/>
<evidence type="ECO:0000256" key="4">
    <source>
        <dbReference type="ARBA" id="ARBA00022741"/>
    </source>
</evidence>
<evidence type="ECO:0000256" key="2">
    <source>
        <dbReference type="ARBA" id="ARBA00008205"/>
    </source>
</evidence>
<dbReference type="GO" id="GO:0046872">
    <property type="term" value="F:metal ion binding"/>
    <property type="evidence" value="ECO:0007669"/>
    <property type="project" value="UniProtKB-KW"/>
</dbReference>
<dbReference type="InterPro" id="IPR027417">
    <property type="entry name" value="P-loop_NTPase"/>
</dbReference>
<evidence type="ECO:0000256" key="6">
    <source>
        <dbReference type="ARBA" id="ARBA00023004"/>
    </source>
</evidence>
<comment type="similarity">
    <text evidence="8 9">Belongs to the Mrp/NBP35 ATP-binding proteins family.</text>
</comment>
<feature type="binding site" evidence="9">
    <location>
        <begin position="115"/>
        <end position="122"/>
    </location>
    <ligand>
        <name>ATP</name>
        <dbReference type="ChEBI" id="CHEBI:30616"/>
    </ligand>
</feature>
<dbReference type="GO" id="GO:0005524">
    <property type="term" value="F:ATP binding"/>
    <property type="evidence" value="ECO:0007669"/>
    <property type="project" value="UniProtKB-UniRule"/>
</dbReference>
<reference evidence="13" key="1">
    <citation type="submission" date="2016-09" db="EMBL/GenBank/DDBJ databases">
        <authorList>
            <person name="Wibberg D."/>
        </authorList>
    </citation>
    <scope>NUCLEOTIDE SEQUENCE [LARGE SCALE GENOMIC DNA]</scope>
</reference>
<keyword evidence="7 9" id="KW-0411">Iron-sulfur</keyword>
<dbReference type="InterPro" id="IPR033756">
    <property type="entry name" value="YlxH/NBP35"/>
</dbReference>
<dbReference type="HAMAP" id="MF_02040">
    <property type="entry name" value="Mrp_NBP35"/>
    <property type="match status" value="1"/>
</dbReference>
<evidence type="ECO:0000256" key="3">
    <source>
        <dbReference type="ARBA" id="ARBA00022723"/>
    </source>
</evidence>
<dbReference type="Pfam" id="PF01883">
    <property type="entry name" value="FeS_assembly_P"/>
    <property type="match status" value="1"/>
</dbReference>
<evidence type="ECO:0000313" key="12">
    <source>
        <dbReference type="EMBL" id="SCM67421.1"/>
    </source>
</evidence>
<dbReference type="CDD" id="cd02037">
    <property type="entry name" value="Mrp_NBP35"/>
    <property type="match status" value="1"/>
</dbReference>
<evidence type="ECO:0000259" key="11">
    <source>
        <dbReference type="Pfam" id="PF01883"/>
    </source>
</evidence>
<dbReference type="InterPro" id="IPR019591">
    <property type="entry name" value="Mrp/NBP35_ATP-bd"/>
</dbReference>
<keyword evidence="3 9" id="KW-0479">Metal-binding</keyword>
<dbReference type="Gene3D" id="3.30.300.130">
    <property type="entry name" value="Fe-S cluster assembly (FSCA)"/>
    <property type="match status" value="1"/>
</dbReference>
<keyword evidence="6 9" id="KW-0408">Iron</keyword>
<accession>A0A1M4MXX4</accession>
<evidence type="ECO:0000256" key="5">
    <source>
        <dbReference type="ARBA" id="ARBA00022840"/>
    </source>
</evidence>
<sequence>MSVTREDVLNALKTVKDPVTGNDLVAAGLVRALTVDENGVRFVMEIDPAKADPMEKARAEAEAKLKSLGIDKVSVAMTAHSAAPKPPELKGTARPKPAGPEAVPGVARIIAIASGKGGVGKSTVSANIATALAAEGRKVGLLDADVYGPSQPRMLGVTGRPASPDNKTILPLRNHGVTMMSLGLMTQEDEAVVWRGPMLMGALQQMLFQVQWGALDVLIVDLPPGTGDVQMTLAQKTHLNGAIVVSTPQDIALLDARKGIDMFNKLNVPIYGLIENMSTHICSNCGHEEHIFGHGGVAKQAEKMGVPLLAEVPLHLDIRTASDGGAPIVVSQPDSPQAQVFRGIAKQLIADGNA</sequence>
<dbReference type="Gene3D" id="3.40.50.300">
    <property type="entry name" value="P-loop containing nucleotide triphosphate hydrolases"/>
    <property type="match status" value="1"/>
</dbReference>
<dbReference type="PROSITE" id="PS01215">
    <property type="entry name" value="MRP"/>
    <property type="match status" value="1"/>
</dbReference>
<feature type="domain" description="MIP18 family-like" evidence="11">
    <location>
        <begin position="5"/>
        <end position="75"/>
    </location>
</feature>
<dbReference type="GO" id="GO:0016226">
    <property type="term" value="P:iron-sulfur cluster assembly"/>
    <property type="evidence" value="ECO:0007669"/>
    <property type="project" value="InterPro"/>
</dbReference>
<dbReference type="RefSeq" id="WP_072706057.1">
    <property type="nucleotide sequence ID" value="NZ_FMJB01000046.1"/>
</dbReference>
<dbReference type="NCBIfam" id="NF008669">
    <property type="entry name" value="PRK11670.1"/>
    <property type="match status" value="1"/>
</dbReference>
<name>A0A1M4MXX4_9RHOB</name>
<gene>
    <name evidence="12" type="ORF">KARMA_1619</name>
</gene>
<comment type="similarity">
    <text evidence="2">In the C-terminal section; belongs to the Mrp/NBP35 ATP-binding proteins family.</text>
</comment>
<dbReference type="InterPro" id="IPR044304">
    <property type="entry name" value="NUBPL-like"/>
</dbReference>
<evidence type="ECO:0000256" key="1">
    <source>
        <dbReference type="ARBA" id="ARBA00007352"/>
    </source>
</evidence>
<keyword evidence="13" id="KW-1185">Reference proteome</keyword>
<keyword evidence="4 9" id="KW-0547">Nucleotide-binding</keyword>
<evidence type="ECO:0000256" key="9">
    <source>
        <dbReference type="HAMAP-Rule" id="MF_02040"/>
    </source>
</evidence>